<sequence length="92" mass="10166">MRQGKKPKAVSLDAPDEFELARGIFLPAGRYDGWERSSASSTMLSNRKPAPRYDLEFSGEQLRALGAFAARDEDDTIFDVTSQVAEGMLVLI</sequence>
<name>A0A0F5PTS1_9HYPH</name>
<dbReference type="AlphaFoldDB" id="A0A0F5PTS1"/>
<dbReference type="STRING" id="728005.SAMN04488059_11170"/>
<evidence type="ECO:0000313" key="3">
    <source>
        <dbReference type="Proteomes" id="UP000033519"/>
    </source>
</evidence>
<dbReference type="OrthoDB" id="9874882at2"/>
<reference evidence="2 4" key="2">
    <citation type="submission" date="2016-10" db="EMBL/GenBank/DDBJ databases">
        <authorList>
            <person name="de Groot N.N."/>
        </authorList>
    </citation>
    <scope>NUCLEOTIDE SEQUENCE [LARGE SCALE GENOMIC DNA]</scope>
    <source>
        <strain evidence="2 4">CGMCC 1.10210</strain>
    </source>
</reference>
<gene>
    <name evidence="2" type="ORF">SAMN04488059_11170</name>
    <name evidence="1" type="ORF">WH91_17345</name>
</gene>
<dbReference type="Proteomes" id="UP000182258">
    <property type="component" value="Unassembled WGS sequence"/>
</dbReference>
<dbReference type="Proteomes" id="UP000033519">
    <property type="component" value="Unassembled WGS sequence"/>
</dbReference>
<keyword evidence="3" id="KW-1185">Reference proteome</keyword>
<dbReference type="RefSeq" id="WP_046172256.1">
    <property type="nucleotide sequence ID" value="NZ_FOMB01000011.1"/>
</dbReference>
<dbReference type="EMBL" id="FOMB01000011">
    <property type="protein sequence ID" value="SFC79255.1"/>
    <property type="molecule type" value="Genomic_DNA"/>
</dbReference>
<dbReference type="PATRIC" id="fig|728005.3.peg.1690"/>
<evidence type="ECO:0000313" key="4">
    <source>
        <dbReference type="Proteomes" id="UP000182258"/>
    </source>
</evidence>
<protein>
    <submittedName>
        <fullName evidence="2">Uncharacterized protein</fullName>
    </submittedName>
</protein>
<evidence type="ECO:0000313" key="2">
    <source>
        <dbReference type="EMBL" id="SFC79255.1"/>
    </source>
</evidence>
<dbReference type="EMBL" id="LAPV01000153">
    <property type="protein sequence ID" value="KKC31791.1"/>
    <property type="molecule type" value="Genomic_DNA"/>
</dbReference>
<evidence type="ECO:0000313" key="1">
    <source>
        <dbReference type="EMBL" id="KKC31791.1"/>
    </source>
</evidence>
<reference evidence="1 3" key="1">
    <citation type="submission" date="2015-03" db="EMBL/GenBank/DDBJ databases">
        <authorList>
            <person name="Lepp D."/>
            <person name="Hassan Y.I."/>
            <person name="Li X.-Z."/>
            <person name="Zhou T."/>
        </authorList>
    </citation>
    <scope>NUCLEOTIDE SEQUENCE [LARGE SCALE GENOMIC DNA]</scope>
    <source>
        <strain evidence="1 3">Cr7-05</strain>
    </source>
</reference>
<accession>A0A0F5PTS1</accession>
<organism evidence="2 4">
    <name type="scientific">Devosia psychrophila</name>
    <dbReference type="NCBI Taxonomy" id="728005"/>
    <lineage>
        <taxon>Bacteria</taxon>
        <taxon>Pseudomonadati</taxon>
        <taxon>Pseudomonadota</taxon>
        <taxon>Alphaproteobacteria</taxon>
        <taxon>Hyphomicrobiales</taxon>
        <taxon>Devosiaceae</taxon>
        <taxon>Devosia</taxon>
    </lineage>
</organism>
<proteinExistence type="predicted"/>